<dbReference type="GO" id="GO:0043770">
    <property type="term" value="F:demethylmenaquinone methyltransferase activity"/>
    <property type="evidence" value="ECO:0007669"/>
    <property type="project" value="UniProtKB-UniRule"/>
</dbReference>
<evidence type="ECO:0000256" key="4">
    <source>
        <dbReference type="ARBA" id="ARBA00022688"/>
    </source>
</evidence>
<dbReference type="PROSITE" id="PS01184">
    <property type="entry name" value="UBIE_2"/>
    <property type="match status" value="1"/>
</dbReference>
<comment type="catalytic activity">
    <reaction evidence="6">
        <text>a 2-demethylmenaquinol + S-adenosyl-L-methionine = a menaquinol + S-adenosyl-L-homocysteine + H(+)</text>
        <dbReference type="Rhea" id="RHEA:42640"/>
        <dbReference type="Rhea" id="RHEA-COMP:9539"/>
        <dbReference type="Rhea" id="RHEA-COMP:9563"/>
        <dbReference type="ChEBI" id="CHEBI:15378"/>
        <dbReference type="ChEBI" id="CHEBI:18151"/>
        <dbReference type="ChEBI" id="CHEBI:55437"/>
        <dbReference type="ChEBI" id="CHEBI:57856"/>
        <dbReference type="ChEBI" id="CHEBI:59789"/>
        <dbReference type="EC" id="2.1.1.163"/>
    </reaction>
</comment>
<comment type="pathway">
    <text evidence="6">Cofactor biosynthesis; ubiquinone biosynthesis.</text>
</comment>
<dbReference type="SUPFAM" id="SSF53335">
    <property type="entry name" value="S-adenosyl-L-methionine-dependent methyltransferases"/>
    <property type="match status" value="1"/>
</dbReference>
<evidence type="ECO:0000256" key="2">
    <source>
        <dbReference type="ARBA" id="ARBA00022603"/>
    </source>
</evidence>
<dbReference type="FunFam" id="3.40.50.150:FF:000014">
    <property type="entry name" value="Ubiquinone/menaquinone biosynthesis C-methyltransferase UbiE"/>
    <property type="match status" value="1"/>
</dbReference>
<dbReference type="EC" id="2.1.1.163" evidence="6"/>
<keyword evidence="3 6" id="KW-0808">Transferase</keyword>
<dbReference type="UniPathway" id="UPA00232"/>
<dbReference type="PROSITE" id="PS01183">
    <property type="entry name" value="UBIE_1"/>
    <property type="match status" value="1"/>
</dbReference>
<dbReference type="GO" id="GO:0032259">
    <property type="term" value="P:methylation"/>
    <property type="evidence" value="ECO:0007669"/>
    <property type="project" value="UniProtKB-KW"/>
</dbReference>
<comment type="function">
    <text evidence="6">Methyltransferase required for the conversion of demethylmenaquinol (DMKH2) to menaquinol (MKH2) and the conversion of 2-polyprenyl-6-methoxy-1,4-benzoquinol (DDMQH2) to 2-polyprenyl-3-methyl-6-methoxy-1,4-benzoquinol (DMQH2).</text>
</comment>
<comment type="pathway">
    <text evidence="6">Quinol/quinone metabolism; menaquinone biosynthesis; menaquinol from 1,4-dihydroxy-2-naphthoate: step 2/2.</text>
</comment>
<sequence length="259" mass="28572">MTEQHQDAATTASNNTTHFGFKTVAAEEKVSMVAGVFHSVAAKYDVMNDLMSMGIHRLWKRFTIDCSGVRPGQKVLDLAGGTGDLTALFSRRVGPTGQVVLADINESMLNVGKDKLRDLGLVNNISYVQANAEALPFADNSFDIITIAFGLRNVTDKDAALRSMFRVLKPGGRLLVLEFSKPTQEWLSKVYDVYSFKLLPAIGQLVANDRESYQYLAESIRMHPDQATLQQMMDTAGFAQTSYHNLTGGIVALHRGYKF</sequence>
<dbReference type="EMBL" id="SACS01000007">
    <property type="protein sequence ID" value="RVU39924.1"/>
    <property type="molecule type" value="Genomic_DNA"/>
</dbReference>
<keyword evidence="5 6" id="KW-0949">S-adenosyl-L-methionine</keyword>
<feature type="binding site" evidence="6">
    <location>
        <position position="103"/>
    </location>
    <ligand>
        <name>S-adenosyl-L-methionine</name>
        <dbReference type="ChEBI" id="CHEBI:59789"/>
    </ligand>
</feature>
<dbReference type="NCBIfam" id="NF001244">
    <property type="entry name" value="PRK00216.1-5"/>
    <property type="match status" value="1"/>
</dbReference>
<dbReference type="GO" id="GO:0008425">
    <property type="term" value="F:2-methoxy-6-polyprenyl-1,4-benzoquinol methyltransferase activity"/>
    <property type="evidence" value="ECO:0007669"/>
    <property type="project" value="UniProtKB-UniRule"/>
</dbReference>
<keyword evidence="4 6" id="KW-0831">Ubiquinone biosynthesis</keyword>
<dbReference type="GO" id="GO:0009234">
    <property type="term" value="P:menaquinone biosynthetic process"/>
    <property type="evidence" value="ECO:0007669"/>
    <property type="project" value="UniProtKB-UniRule"/>
</dbReference>
<dbReference type="PANTHER" id="PTHR43591">
    <property type="entry name" value="METHYLTRANSFERASE"/>
    <property type="match status" value="1"/>
</dbReference>
<dbReference type="NCBIfam" id="NF001240">
    <property type="entry name" value="PRK00216.1-1"/>
    <property type="match status" value="1"/>
</dbReference>
<name>A0A437QZH2_9GAMM</name>
<dbReference type="InterPro" id="IPR029063">
    <property type="entry name" value="SAM-dependent_MTases_sf"/>
</dbReference>
<dbReference type="CDD" id="cd02440">
    <property type="entry name" value="AdoMet_MTases"/>
    <property type="match status" value="1"/>
</dbReference>
<evidence type="ECO:0000313" key="7">
    <source>
        <dbReference type="EMBL" id="RVU39924.1"/>
    </source>
</evidence>
<dbReference type="Gene3D" id="3.40.50.150">
    <property type="entry name" value="Vaccinia Virus protein VP39"/>
    <property type="match status" value="1"/>
</dbReference>
<dbReference type="Pfam" id="PF01209">
    <property type="entry name" value="Ubie_methyltran"/>
    <property type="match status" value="1"/>
</dbReference>
<comment type="caution">
    <text evidence="7">The sequence shown here is derived from an EMBL/GenBank/DDBJ whole genome shotgun (WGS) entry which is preliminary data.</text>
</comment>
<keyword evidence="8" id="KW-1185">Reference proteome</keyword>
<dbReference type="AlphaFoldDB" id="A0A437QZH2"/>
<dbReference type="Proteomes" id="UP000283077">
    <property type="component" value="Unassembled WGS sequence"/>
</dbReference>
<keyword evidence="1 6" id="KW-0474">Menaquinone biosynthesis</keyword>
<reference evidence="7 8" key="1">
    <citation type="submission" date="2019-01" db="EMBL/GenBank/DDBJ databases">
        <authorList>
            <person name="Chen W.-M."/>
        </authorList>
    </citation>
    <scope>NUCLEOTIDE SEQUENCE [LARGE SCALE GENOMIC DNA]</scope>
    <source>
        <strain evidence="7 8">KYPC3</strain>
    </source>
</reference>
<proteinExistence type="inferred from homology"/>
<dbReference type="PROSITE" id="PS51608">
    <property type="entry name" value="SAM_MT_UBIE"/>
    <property type="match status" value="1"/>
</dbReference>
<dbReference type="EC" id="2.1.1.201" evidence="6"/>
<dbReference type="PANTHER" id="PTHR43591:SF24">
    <property type="entry name" value="2-METHOXY-6-POLYPRENYL-1,4-BENZOQUINOL METHYLASE, MITOCHONDRIAL"/>
    <property type="match status" value="1"/>
</dbReference>
<dbReference type="GO" id="GO:0009060">
    <property type="term" value="P:aerobic respiration"/>
    <property type="evidence" value="ECO:0007669"/>
    <property type="project" value="UniProtKB-UniRule"/>
</dbReference>
<comment type="caution">
    <text evidence="6">Lacks conserved residue(s) required for the propagation of feature annotation.</text>
</comment>
<dbReference type="InterPro" id="IPR004033">
    <property type="entry name" value="UbiE/COQ5_MeTrFase"/>
</dbReference>
<feature type="binding site" evidence="6">
    <location>
        <position position="82"/>
    </location>
    <ligand>
        <name>S-adenosyl-L-methionine</name>
        <dbReference type="ChEBI" id="CHEBI:59789"/>
    </ligand>
</feature>
<accession>A0A437QZH2</accession>
<dbReference type="NCBIfam" id="NF001242">
    <property type="entry name" value="PRK00216.1-3"/>
    <property type="match status" value="1"/>
</dbReference>
<evidence type="ECO:0000256" key="3">
    <source>
        <dbReference type="ARBA" id="ARBA00022679"/>
    </source>
</evidence>
<keyword evidence="2 6" id="KW-0489">Methyltransferase</keyword>
<comment type="similarity">
    <text evidence="6">Belongs to the class I-like SAM-binding methyltransferase superfamily. MenG/UbiE family.</text>
</comment>
<comment type="catalytic activity">
    <reaction evidence="6">
        <text>a 2-methoxy-6-(all-trans-polyprenyl)benzene-1,4-diol + S-adenosyl-L-methionine = a 5-methoxy-2-methyl-3-(all-trans-polyprenyl)benzene-1,4-diol + S-adenosyl-L-homocysteine + H(+)</text>
        <dbReference type="Rhea" id="RHEA:28286"/>
        <dbReference type="Rhea" id="RHEA-COMP:10858"/>
        <dbReference type="Rhea" id="RHEA-COMP:10859"/>
        <dbReference type="ChEBI" id="CHEBI:15378"/>
        <dbReference type="ChEBI" id="CHEBI:57856"/>
        <dbReference type="ChEBI" id="CHEBI:59789"/>
        <dbReference type="ChEBI" id="CHEBI:84166"/>
        <dbReference type="ChEBI" id="CHEBI:84167"/>
        <dbReference type="EC" id="2.1.1.201"/>
    </reaction>
</comment>
<evidence type="ECO:0000256" key="6">
    <source>
        <dbReference type="HAMAP-Rule" id="MF_01813"/>
    </source>
</evidence>
<dbReference type="InterPro" id="IPR023576">
    <property type="entry name" value="UbiE/COQ5_MeTrFase_CS"/>
</dbReference>
<organism evidence="7 8">
    <name type="scientific">Rheinheimera riviphila</name>
    <dbReference type="NCBI Taxonomy" id="1834037"/>
    <lineage>
        <taxon>Bacteria</taxon>
        <taxon>Pseudomonadati</taxon>
        <taxon>Pseudomonadota</taxon>
        <taxon>Gammaproteobacteria</taxon>
        <taxon>Chromatiales</taxon>
        <taxon>Chromatiaceae</taxon>
        <taxon>Rheinheimera</taxon>
    </lineage>
</organism>
<evidence type="ECO:0000256" key="1">
    <source>
        <dbReference type="ARBA" id="ARBA00022428"/>
    </source>
</evidence>
<dbReference type="UniPathway" id="UPA00079">
    <property type="reaction ID" value="UER00169"/>
</dbReference>
<gene>
    <name evidence="6 7" type="primary">ubiE</name>
    <name evidence="7" type="ORF">EOE67_08410</name>
</gene>
<feature type="binding site" evidence="6">
    <location>
        <begin position="131"/>
        <end position="132"/>
    </location>
    <ligand>
        <name>S-adenosyl-L-methionine</name>
        <dbReference type="ChEBI" id="CHEBI:59789"/>
    </ligand>
</feature>
<dbReference type="NCBIfam" id="TIGR01934">
    <property type="entry name" value="MenG_MenH_UbiE"/>
    <property type="match status" value="1"/>
</dbReference>
<evidence type="ECO:0000313" key="8">
    <source>
        <dbReference type="Proteomes" id="UP000283077"/>
    </source>
</evidence>
<evidence type="ECO:0000256" key="5">
    <source>
        <dbReference type="ARBA" id="ARBA00022691"/>
    </source>
</evidence>
<dbReference type="OrthoDB" id="9808140at2"/>
<dbReference type="RefSeq" id="WP_127698655.1">
    <property type="nucleotide sequence ID" value="NZ_SACS01000007.1"/>
</dbReference>
<protein>
    <recommendedName>
        <fullName evidence="6">Ubiquinone/menaquinone biosynthesis C-methyltransferase UbiE</fullName>
        <ecNumber evidence="6">2.1.1.163</ecNumber>
        <ecNumber evidence="6">2.1.1.201</ecNumber>
    </recommendedName>
    <alternativeName>
        <fullName evidence="6">2-methoxy-6-polyprenyl-1,4-benzoquinol methylase</fullName>
    </alternativeName>
    <alternativeName>
        <fullName evidence="6">Demethylmenaquinone methyltransferase</fullName>
    </alternativeName>
</protein>
<dbReference type="HAMAP" id="MF_01813">
    <property type="entry name" value="MenG_UbiE_methyltr"/>
    <property type="match status" value="1"/>
</dbReference>